<evidence type="ECO:0000313" key="1">
    <source>
        <dbReference type="EMBL" id="ESU25579.1"/>
    </source>
</evidence>
<keyword evidence="2" id="KW-1185">Reference proteome</keyword>
<evidence type="ECO:0000313" key="2">
    <source>
        <dbReference type="Proteomes" id="UP000018234"/>
    </source>
</evidence>
<protein>
    <submittedName>
        <fullName evidence="1">Uncharacterized protein</fullName>
    </submittedName>
</protein>
<dbReference type="Proteomes" id="UP000018234">
    <property type="component" value="Unassembled WGS sequence"/>
</dbReference>
<sequence length="44" mass="5262">MKTAIFCGFFYLKETLQLKRALNQCEFINSLFSKRLFIELLSQK</sequence>
<comment type="caution">
    <text evidence="1">The sequence shown here is derived from an EMBL/GenBank/DDBJ whole genome shotgun (WGS) entry which is preliminary data.</text>
</comment>
<proteinExistence type="predicted"/>
<name>A0ABN0QG32_9FLAO</name>
<gene>
    <name evidence="1" type="ORF">FSS13T_18160</name>
</gene>
<dbReference type="EMBL" id="AVFO01000030">
    <property type="protein sequence ID" value="ESU25579.1"/>
    <property type="molecule type" value="Genomic_DNA"/>
</dbReference>
<accession>A0ABN0QG32</accession>
<reference evidence="1 2" key="1">
    <citation type="submission" date="2013-08" db="EMBL/GenBank/DDBJ databases">
        <title>Flavobacterium saliperosum type strain genome sequencing.</title>
        <authorList>
            <person name="Lee K."/>
            <person name="Yi H."/>
            <person name="Park S."/>
            <person name="Chun J."/>
        </authorList>
    </citation>
    <scope>NUCLEOTIDE SEQUENCE [LARGE SCALE GENOMIC DNA]</scope>
    <source>
        <strain evidence="1 2">S13</strain>
    </source>
</reference>
<organism evidence="1 2">
    <name type="scientific">Flavobacterium saliperosum S13</name>
    <dbReference type="NCBI Taxonomy" id="1341155"/>
    <lineage>
        <taxon>Bacteria</taxon>
        <taxon>Pseudomonadati</taxon>
        <taxon>Bacteroidota</taxon>
        <taxon>Flavobacteriia</taxon>
        <taxon>Flavobacteriales</taxon>
        <taxon>Flavobacteriaceae</taxon>
        <taxon>Flavobacterium</taxon>
    </lineage>
</organism>